<dbReference type="InterPro" id="IPR045051">
    <property type="entry name" value="SBT"/>
</dbReference>
<evidence type="ECO:0000256" key="8">
    <source>
        <dbReference type="ARBA" id="ARBA00023163"/>
    </source>
</evidence>
<sequence>MGDLMESSPVTPSTTPHSRPLPIREDCWSEEATATLVDAWGRRYLELNRGNLRQKDWQDVADAVNALHGHTKKTHRTDVQCKNRIDTIKKKYKVEKSHVVSSNGTLASSWPFFERLDDLIGSNFNSSGKKHPFQSPPVALPLPPSCRRTPVSSTPQPQPPALAVALPQKRPLSVDDGYFRRNYSAMAAAAAAVESDSEEDEDEEFDRGERESAEEDVEGEGIKRLALAIERFGEVYERVESDKLKQMVDLEKQRMKFAKDLEMERMRIFTETQIQLEKIKKGVSIDSQFKSFSSSFTRMENSRTELLPTMKPEGGVSDLDSWYKSFLPATIPSSNHQERMVYSCRYVATGFAAKLTAEEAKAMKDKDGFLSAKPQKDIIPTYNSHDEGVPPPPTKWKGKCNFNGTECNNKLIGAGDFTSSKAAPPFDEEGHGTHTTSTAAGNFVNDANVFGNANGTAVGMAPLAHLAIYKVCTDFGCTESDILAAMDAAVEDGVDVLSLSLGGGSAPFFEDIIAVGAFGAAQKGIFVGCSAGNDGPYNGSLSNEAPWILTVGASTIDRSIRADVLLGIQSFFWRIPLPAKFTSMLLELSFLFYRIWA</sequence>
<evidence type="ECO:0000256" key="5">
    <source>
        <dbReference type="ARBA" id="ARBA00023015"/>
    </source>
</evidence>
<evidence type="ECO:0000259" key="13">
    <source>
        <dbReference type="Pfam" id="PF05922"/>
    </source>
</evidence>
<feature type="domain" description="Myb/SANT-like DNA-binding" evidence="14">
    <location>
        <begin position="26"/>
        <end position="119"/>
    </location>
</feature>
<feature type="region of interest" description="Disordered" evidence="11">
    <location>
        <begin position="190"/>
        <end position="219"/>
    </location>
</feature>
<keyword evidence="4" id="KW-0732">Signal</keyword>
<dbReference type="EMBL" id="VDCV01000003">
    <property type="protein sequence ID" value="KAB5564430.1"/>
    <property type="molecule type" value="Genomic_DNA"/>
</dbReference>
<dbReference type="InterPro" id="IPR036852">
    <property type="entry name" value="Peptidase_S8/S53_dom_sf"/>
</dbReference>
<comment type="caution">
    <text evidence="15">The sequence shown here is derived from an EMBL/GenBank/DDBJ whole genome shotgun (WGS) entry which is preliminary data.</text>
</comment>
<dbReference type="FunFam" id="1.10.10.60:FF:000104">
    <property type="entry name" value="trihelix transcription factor ASIL2"/>
    <property type="match status" value="1"/>
</dbReference>
<comment type="caution">
    <text evidence="10">Lacks conserved residue(s) required for the propagation of feature annotation.</text>
</comment>
<dbReference type="GO" id="GO:0005634">
    <property type="term" value="C:nucleus"/>
    <property type="evidence" value="ECO:0007669"/>
    <property type="project" value="UniProtKB-SubCell"/>
</dbReference>
<dbReference type="Gene3D" id="3.40.50.200">
    <property type="entry name" value="Peptidase S8/S53 domain"/>
    <property type="match status" value="1"/>
</dbReference>
<reference evidence="16" key="1">
    <citation type="journal article" date="2019" name="Gigascience">
        <title>De novo genome assembly of the endangered Acer yangbiense, a plant species with extremely small populations endemic to Yunnan Province, China.</title>
        <authorList>
            <person name="Yang J."/>
            <person name="Wariss H.M."/>
            <person name="Tao L."/>
            <person name="Zhang R."/>
            <person name="Yun Q."/>
            <person name="Hollingsworth P."/>
            <person name="Dao Z."/>
            <person name="Luo G."/>
            <person name="Guo H."/>
            <person name="Ma Y."/>
            <person name="Sun W."/>
        </authorList>
    </citation>
    <scope>NUCLEOTIDE SEQUENCE [LARGE SCALE GENOMIC DNA]</scope>
    <source>
        <strain evidence="16">cv. br00</strain>
    </source>
</reference>
<dbReference type="GO" id="GO:0004252">
    <property type="term" value="F:serine-type endopeptidase activity"/>
    <property type="evidence" value="ECO:0007669"/>
    <property type="project" value="InterPro"/>
</dbReference>
<feature type="domain" description="Peptidase S8/S53" evidence="12">
    <location>
        <begin position="424"/>
        <end position="555"/>
    </location>
</feature>
<dbReference type="Pfam" id="PF00082">
    <property type="entry name" value="Peptidase_S8"/>
    <property type="match status" value="1"/>
</dbReference>
<evidence type="ECO:0000256" key="3">
    <source>
        <dbReference type="ARBA" id="ARBA00011073"/>
    </source>
</evidence>
<accession>A0A5N5NA35</accession>
<name>A0A5N5NA35_9ROSI</name>
<evidence type="ECO:0000256" key="6">
    <source>
        <dbReference type="ARBA" id="ARBA00023054"/>
    </source>
</evidence>
<comment type="similarity">
    <text evidence="3 10">Belongs to the peptidase S8 family.</text>
</comment>
<dbReference type="InterPro" id="IPR044822">
    <property type="entry name" value="Myb_DNA-bind_4"/>
</dbReference>
<comment type="subcellular location">
    <subcellularLocation>
        <location evidence="1">Nucleus</location>
    </subcellularLocation>
    <subcellularLocation>
        <location evidence="2">Secreted</location>
    </subcellularLocation>
</comment>
<evidence type="ECO:0000256" key="2">
    <source>
        <dbReference type="ARBA" id="ARBA00004613"/>
    </source>
</evidence>
<feature type="compositionally biased region" description="Low complexity" evidence="11">
    <location>
        <begin position="7"/>
        <end position="16"/>
    </location>
</feature>
<dbReference type="Pfam" id="PF05922">
    <property type="entry name" value="Inhibitor_I9"/>
    <property type="match status" value="1"/>
</dbReference>
<dbReference type="InterPro" id="IPR010259">
    <property type="entry name" value="S8pro/Inhibitor_I9"/>
</dbReference>
<gene>
    <name evidence="15" type="ORF">DKX38_004484</name>
</gene>
<keyword evidence="6" id="KW-0175">Coiled coil</keyword>
<evidence type="ECO:0000256" key="10">
    <source>
        <dbReference type="PROSITE-ProRule" id="PRU01240"/>
    </source>
</evidence>
<dbReference type="AlphaFoldDB" id="A0A5N5NA35"/>
<proteinExistence type="inferred from homology"/>
<evidence type="ECO:0000313" key="16">
    <source>
        <dbReference type="Proteomes" id="UP000326939"/>
    </source>
</evidence>
<dbReference type="InterPro" id="IPR000209">
    <property type="entry name" value="Peptidase_S8/S53_dom"/>
</dbReference>
<evidence type="ECO:0000256" key="4">
    <source>
        <dbReference type="ARBA" id="ARBA00022729"/>
    </source>
</evidence>
<evidence type="ECO:0000313" key="15">
    <source>
        <dbReference type="EMBL" id="KAB5564430.1"/>
    </source>
</evidence>
<feature type="region of interest" description="Disordered" evidence="11">
    <location>
        <begin position="1"/>
        <end position="23"/>
    </location>
</feature>
<dbReference type="Gene3D" id="3.50.30.30">
    <property type="match status" value="1"/>
</dbReference>
<evidence type="ECO:0000256" key="11">
    <source>
        <dbReference type="SAM" id="MobiDB-lite"/>
    </source>
</evidence>
<evidence type="ECO:0000256" key="9">
    <source>
        <dbReference type="ARBA" id="ARBA00023242"/>
    </source>
</evidence>
<keyword evidence="5" id="KW-0805">Transcription regulation</keyword>
<dbReference type="PROSITE" id="PS51892">
    <property type="entry name" value="SUBTILASE"/>
    <property type="match status" value="1"/>
</dbReference>
<protein>
    <recommendedName>
        <fullName evidence="17">Peptidase S8/S53 domain-containing protein</fullName>
    </recommendedName>
</protein>
<keyword evidence="16" id="KW-1185">Reference proteome</keyword>
<keyword evidence="8" id="KW-0804">Transcription</keyword>
<evidence type="ECO:0000256" key="7">
    <source>
        <dbReference type="ARBA" id="ARBA00023125"/>
    </source>
</evidence>
<dbReference type="GO" id="GO:0003677">
    <property type="term" value="F:DNA binding"/>
    <property type="evidence" value="ECO:0007669"/>
    <property type="project" value="UniProtKB-KW"/>
</dbReference>
<feature type="domain" description="Inhibitor I9" evidence="13">
    <location>
        <begin position="317"/>
        <end position="372"/>
    </location>
</feature>
<organism evidence="15 16">
    <name type="scientific">Salix brachista</name>
    <dbReference type="NCBI Taxonomy" id="2182728"/>
    <lineage>
        <taxon>Eukaryota</taxon>
        <taxon>Viridiplantae</taxon>
        <taxon>Streptophyta</taxon>
        <taxon>Embryophyta</taxon>
        <taxon>Tracheophyta</taxon>
        <taxon>Spermatophyta</taxon>
        <taxon>Magnoliopsida</taxon>
        <taxon>eudicotyledons</taxon>
        <taxon>Gunneridae</taxon>
        <taxon>Pentapetalae</taxon>
        <taxon>rosids</taxon>
        <taxon>fabids</taxon>
        <taxon>Malpighiales</taxon>
        <taxon>Salicaceae</taxon>
        <taxon>Saliceae</taxon>
        <taxon>Salix</taxon>
    </lineage>
</organism>
<evidence type="ECO:0008006" key="17">
    <source>
        <dbReference type="Google" id="ProtNLM"/>
    </source>
</evidence>
<dbReference type="Proteomes" id="UP000326939">
    <property type="component" value="Chromosome 3"/>
</dbReference>
<evidence type="ECO:0000256" key="1">
    <source>
        <dbReference type="ARBA" id="ARBA00004123"/>
    </source>
</evidence>
<dbReference type="PANTHER" id="PTHR10795">
    <property type="entry name" value="PROPROTEIN CONVERTASE SUBTILISIN/KEXIN"/>
    <property type="match status" value="1"/>
</dbReference>
<dbReference type="GO" id="GO:0005576">
    <property type="term" value="C:extracellular region"/>
    <property type="evidence" value="ECO:0007669"/>
    <property type="project" value="UniProtKB-SubCell"/>
</dbReference>
<dbReference type="Pfam" id="PF13837">
    <property type="entry name" value="Myb_DNA-bind_4"/>
    <property type="match status" value="1"/>
</dbReference>
<dbReference type="Gene3D" id="3.30.70.80">
    <property type="entry name" value="Peptidase S8 propeptide/proteinase inhibitor I9"/>
    <property type="match status" value="1"/>
</dbReference>
<dbReference type="SUPFAM" id="SSF52743">
    <property type="entry name" value="Subtilisin-like"/>
    <property type="match status" value="1"/>
</dbReference>
<feature type="compositionally biased region" description="Acidic residues" evidence="11">
    <location>
        <begin position="195"/>
        <end position="219"/>
    </location>
</feature>
<evidence type="ECO:0000259" key="14">
    <source>
        <dbReference type="Pfam" id="PF13837"/>
    </source>
</evidence>
<dbReference type="Gene3D" id="1.10.10.60">
    <property type="entry name" value="Homeodomain-like"/>
    <property type="match status" value="1"/>
</dbReference>
<keyword evidence="9" id="KW-0539">Nucleus</keyword>
<dbReference type="GO" id="GO:0006508">
    <property type="term" value="P:proteolysis"/>
    <property type="evidence" value="ECO:0007669"/>
    <property type="project" value="InterPro"/>
</dbReference>
<evidence type="ECO:0000259" key="12">
    <source>
        <dbReference type="Pfam" id="PF00082"/>
    </source>
</evidence>
<dbReference type="InterPro" id="IPR037045">
    <property type="entry name" value="S8pro/Inhibitor_I9_sf"/>
</dbReference>
<keyword evidence="7" id="KW-0238">DNA-binding</keyword>